<reference evidence="1 2" key="1">
    <citation type="submission" date="2018-09" db="EMBL/GenBank/DDBJ databases">
        <title>Nocardia yunnanensis sp. nov., an actinomycete isolated from a soil sample.</title>
        <authorList>
            <person name="Zhang J."/>
        </authorList>
    </citation>
    <scope>NUCLEOTIDE SEQUENCE [LARGE SCALE GENOMIC DNA]</scope>
    <source>
        <strain evidence="1 2">CFHS0054</strain>
    </source>
</reference>
<dbReference type="InterPro" id="IPR023214">
    <property type="entry name" value="HAD_sf"/>
</dbReference>
<name>A0A386ZLZ9_9NOCA</name>
<dbReference type="InterPro" id="IPR036412">
    <property type="entry name" value="HAD-like_sf"/>
</dbReference>
<dbReference type="EMBL" id="CP032568">
    <property type="protein sequence ID" value="AYF78892.1"/>
    <property type="molecule type" value="Genomic_DNA"/>
</dbReference>
<evidence type="ECO:0000313" key="2">
    <source>
        <dbReference type="Proteomes" id="UP000267164"/>
    </source>
</evidence>
<proteinExistence type="predicted"/>
<dbReference type="OrthoDB" id="9781769at2"/>
<accession>A0A386ZLZ9</accession>
<dbReference type="Gene3D" id="1.10.150.240">
    <property type="entry name" value="Putative phosphatase, domain 2"/>
    <property type="match status" value="1"/>
</dbReference>
<dbReference type="InterPro" id="IPR050155">
    <property type="entry name" value="HAD-like_hydrolase_sf"/>
</dbReference>
<dbReference type="Gene3D" id="3.40.50.1000">
    <property type="entry name" value="HAD superfamily/HAD-like"/>
    <property type="match status" value="1"/>
</dbReference>
<keyword evidence="1" id="KW-0378">Hydrolase</keyword>
<dbReference type="SFLD" id="SFLDS00003">
    <property type="entry name" value="Haloacid_Dehalogenase"/>
    <property type="match status" value="1"/>
</dbReference>
<keyword evidence="2" id="KW-1185">Reference proteome</keyword>
<dbReference type="RefSeq" id="WP_120743971.1">
    <property type="nucleotide sequence ID" value="NZ_CP032568.1"/>
</dbReference>
<dbReference type="SUPFAM" id="SSF56784">
    <property type="entry name" value="HAD-like"/>
    <property type="match status" value="1"/>
</dbReference>
<dbReference type="PANTHER" id="PTHR43434">
    <property type="entry name" value="PHOSPHOGLYCOLATE PHOSPHATASE"/>
    <property type="match status" value="1"/>
</dbReference>
<dbReference type="KEGG" id="nyu:D7D52_09985"/>
<dbReference type="GO" id="GO:0008967">
    <property type="term" value="F:phosphoglycolate phosphatase activity"/>
    <property type="evidence" value="ECO:0007669"/>
    <property type="project" value="TreeGrafter"/>
</dbReference>
<evidence type="ECO:0000313" key="1">
    <source>
        <dbReference type="EMBL" id="AYF78892.1"/>
    </source>
</evidence>
<dbReference type="InterPro" id="IPR023198">
    <property type="entry name" value="PGP-like_dom2"/>
</dbReference>
<dbReference type="PANTHER" id="PTHR43434:SF1">
    <property type="entry name" value="PHOSPHOGLYCOLATE PHOSPHATASE"/>
    <property type="match status" value="1"/>
</dbReference>
<organism evidence="1 2">
    <name type="scientific">Nocardia yunnanensis</name>
    <dbReference type="NCBI Taxonomy" id="2382165"/>
    <lineage>
        <taxon>Bacteria</taxon>
        <taxon>Bacillati</taxon>
        <taxon>Actinomycetota</taxon>
        <taxon>Actinomycetes</taxon>
        <taxon>Mycobacteriales</taxon>
        <taxon>Nocardiaceae</taxon>
        <taxon>Nocardia</taxon>
    </lineage>
</organism>
<dbReference type="Proteomes" id="UP000267164">
    <property type="component" value="Chromosome"/>
</dbReference>
<dbReference type="GO" id="GO:0006281">
    <property type="term" value="P:DNA repair"/>
    <property type="evidence" value="ECO:0007669"/>
    <property type="project" value="TreeGrafter"/>
</dbReference>
<dbReference type="Pfam" id="PF12710">
    <property type="entry name" value="HAD"/>
    <property type="match status" value="1"/>
</dbReference>
<gene>
    <name evidence="1" type="ORF">D7D52_09985</name>
</gene>
<dbReference type="AlphaFoldDB" id="A0A386ZLZ9"/>
<sequence length="244" mass="26249">MSTEYAGLVVWDVDGTLIPADLRWLRRAIARTYTLPEAAVTFPSARVHGYTDESIVVDTAVTSGISPEIAEQGVPEFHRQLARVMEAGEQELAKAQPAYLGAAATIAALDAQGFVQTVLTGNLRPAAELKLRVTGLSPHLDLDIGAFGSDARNRFELPEFIAKRFAAKYGNEFHPSRTVVIGDAPNDIACARHAGLHAIVVTHRATRSDLAAYSPDAIIDVLQPDTVVAAVKELVGHCPERPVH</sequence>
<dbReference type="SFLD" id="SFLDG01129">
    <property type="entry name" value="C1.5:_HAD__Beta-PGM__Phosphata"/>
    <property type="match status" value="1"/>
</dbReference>
<protein>
    <submittedName>
        <fullName evidence="1">HAD family hydrolase</fullName>
    </submittedName>
</protein>